<evidence type="ECO:0000256" key="2">
    <source>
        <dbReference type="SAM" id="SignalP"/>
    </source>
</evidence>
<evidence type="ECO:0000256" key="1">
    <source>
        <dbReference type="SAM" id="MobiDB-lite"/>
    </source>
</evidence>
<evidence type="ECO:0000313" key="3">
    <source>
        <dbReference type="EMBL" id="CAA9564867.1"/>
    </source>
</evidence>
<feature type="compositionally biased region" description="Acidic residues" evidence="1">
    <location>
        <begin position="59"/>
        <end position="73"/>
    </location>
</feature>
<accession>A0A6J4V2B3</accession>
<reference evidence="3" key="1">
    <citation type="submission" date="2020-02" db="EMBL/GenBank/DDBJ databases">
        <authorList>
            <person name="Meier V. D."/>
        </authorList>
    </citation>
    <scope>NUCLEOTIDE SEQUENCE</scope>
    <source>
        <strain evidence="3">AVDCRST_MAG19</strain>
    </source>
</reference>
<dbReference type="EMBL" id="CADCWL010000098">
    <property type="protein sequence ID" value="CAA9564867.1"/>
    <property type="molecule type" value="Genomic_DNA"/>
</dbReference>
<feature type="compositionally biased region" description="Acidic residues" evidence="1">
    <location>
        <begin position="103"/>
        <end position="114"/>
    </location>
</feature>
<protein>
    <submittedName>
        <fullName evidence="3">Uncharacterized protein</fullName>
    </submittedName>
</protein>
<feature type="region of interest" description="Disordered" evidence="1">
    <location>
        <begin position="35"/>
        <end position="74"/>
    </location>
</feature>
<keyword evidence="2" id="KW-0732">Signal</keyword>
<feature type="signal peptide" evidence="2">
    <location>
        <begin position="1"/>
        <end position="27"/>
    </location>
</feature>
<name>A0A6J4V2B3_9BACT</name>
<feature type="region of interest" description="Disordered" evidence="1">
    <location>
        <begin position="103"/>
        <end position="122"/>
    </location>
</feature>
<gene>
    <name evidence="3" type="ORF">AVDCRST_MAG19-2161</name>
</gene>
<feature type="chain" id="PRO_5026874324" evidence="2">
    <location>
        <begin position="28"/>
        <end position="122"/>
    </location>
</feature>
<feature type="compositionally biased region" description="Gly residues" evidence="1">
    <location>
        <begin position="39"/>
        <end position="54"/>
    </location>
</feature>
<sequence length="122" mass="12161">MKTFDFEKFRRLVAGLAAAGLLSVALAGGVVAQDEAVSGNGGTSGSDASGGGLTVGIPDEAESEESTEDEAPDEVIVGDLVAEGLFTLGDDIAATVIEAIMGDDEAATEEEAPAEDTVVAES</sequence>
<organism evidence="3">
    <name type="scientific">uncultured Thermomicrobiales bacterium</name>
    <dbReference type="NCBI Taxonomy" id="1645740"/>
    <lineage>
        <taxon>Bacteria</taxon>
        <taxon>Pseudomonadati</taxon>
        <taxon>Thermomicrobiota</taxon>
        <taxon>Thermomicrobia</taxon>
        <taxon>Thermomicrobiales</taxon>
        <taxon>environmental samples</taxon>
    </lineage>
</organism>
<dbReference type="AlphaFoldDB" id="A0A6J4V2B3"/>
<proteinExistence type="predicted"/>